<dbReference type="EMBL" id="BT062276">
    <property type="protein sequence ID" value="ACN26973.1"/>
    <property type="molecule type" value="mRNA"/>
</dbReference>
<feature type="signal peptide" evidence="1">
    <location>
        <begin position="1"/>
        <end position="22"/>
    </location>
</feature>
<protein>
    <recommendedName>
        <fullName evidence="3">Secreted protein</fullName>
    </recommendedName>
</protein>
<evidence type="ECO:0008006" key="3">
    <source>
        <dbReference type="Google" id="ProtNLM"/>
    </source>
</evidence>
<feature type="chain" id="PRO_5009949541" description="Secreted protein" evidence="1">
    <location>
        <begin position="23"/>
        <end position="67"/>
    </location>
</feature>
<evidence type="ECO:0000313" key="2">
    <source>
        <dbReference type="EMBL" id="ACN26973.1"/>
    </source>
</evidence>
<keyword evidence="1" id="KW-0732">Signal</keyword>
<reference evidence="2" key="1">
    <citation type="journal article" date="2009" name="PLoS Genet.">
        <title>Sequencing, mapping, and analysis of 27,455 maize full-length cDNAs.</title>
        <authorList>
            <person name="Soderlund C."/>
            <person name="Descour A."/>
            <person name="Kudrna D."/>
            <person name="Bomhoff M."/>
            <person name="Boyd L."/>
            <person name="Currie J."/>
            <person name="Angelova A."/>
            <person name="Collura K."/>
            <person name="Wissotski M."/>
            <person name="Ashley E."/>
            <person name="Morrow D."/>
            <person name="Fernandes J."/>
            <person name="Walbot V."/>
            <person name="Yu Y."/>
        </authorList>
    </citation>
    <scope>NUCLEOTIDE SEQUENCE</scope>
    <source>
        <strain evidence="2">B73</strain>
    </source>
</reference>
<evidence type="ECO:0000256" key="1">
    <source>
        <dbReference type="SAM" id="SignalP"/>
    </source>
</evidence>
<proteinExistence type="evidence at transcript level"/>
<organism evidence="2">
    <name type="scientific">Zea mays</name>
    <name type="common">Maize</name>
    <dbReference type="NCBI Taxonomy" id="4577"/>
    <lineage>
        <taxon>Eukaryota</taxon>
        <taxon>Viridiplantae</taxon>
        <taxon>Streptophyta</taxon>
        <taxon>Embryophyta</taxon>
        <taxon>Tracheophyta</taxon>
        <taxon>Spermatophyta</taxon>
        <taxon>Magnoliopsida</taxon>
        <taxon>Liliopsida</taxon>
        <taxon>Poales</taxon>
        <taxon>Poaceae</taxon>
        <taxon>PACMAD clade</taxon>
        <taxon>Panicoideae</taxon>
        <taxon>Andropogonodae</taxon>
        <taxon>Andropogoneae</taxon>
        <taxon>Tripsacinae</taxon>
        <taxon>Zea</taxon>
    </lineage>
</organism>
<dbReference type="AlphaFoldDB" id="C0HIX0"/>
<dbReference type="HOGENOM" id="CLU_2816129_0_0_1"/>
<name>C0HIX0_MAIZE</name>
<reference evidence="2" key="2">
    <citation type="submission" date="2012-06" db="EMBL/GenBank/DDBJ databases">
        <authorList>
            <person name="Yu Y."/>
            <person name="Currie J."/>
            <person name="Lomeli R."/>
            <person name="Angelova A."/>
            <person name="Collura K."/>
            <person name="Wissotski M."/>
            <person name="Campos D."/>
            <person name="Kudrna D."/>
            <person name="Golser W."/>
            <person name="Ashely E."/>
            <person name="Descour A."/>
            <person name="Fernandes J."/>
            <person name="Soderlund C."/>
            <person name="Walbot V."/>
        </authorList>
    </citation>
    <scope>NUCLEOTIDE SEQUENCE</scope>
    <source>
        <strain evidence="2">B73</strain>
    </source>
</reference>
<sequence>MLLLRSLRFCIRCCIATIPAEGEPKVILGILPATLINSSYKTVVELVFFLPSKRRLPAMHNFPSALS</sequence>
<accession>C0HIX0</accession>